<protein>
    <submittedName>
        <fullName evidence="3">Uncharacterized protein LOC103494567</fullName>
    </submittedName>
</protein>
<accession>A0A1S3BXS0</accession>
<dbReference type="PANTHER" id="PTHR31903">
    <property type="entry name" value="F12F1.11-RELATED"/>
    <property type="match status" value="1"/>
</dbReference>
<organism evidence="2 3">
    <name type="scientific">Cucumis melo</name>
    <name type="common">Muskmelon</name>
    <dbReference type="NCBI Taxonomy" id="3656"/>
    <lineage>
        <taxon>Eukaryota</taxon>
        <taxon>Viridiplantae</taxon>
        <taxon>Streptophyta</taxon>
        <taxon>Embryophyta</taxon>
        <taxon>Tracheophyta</taxon>
        <taxon>Spermatophyta</taxon>
        <taxon>Magnoliopsida</taxon>
        <taxon>eudicotyledons</taxon>
        <taxon>Gunneridae</taxon>
        <taxon>Pentapetalae</taxon>
        <taxon>rosids</taxon>
        <taxon>fabids</taxon>
        <taxon>Cucurbitales</taxon>
        <taxon>Cucurbitaceae</taxon>
        <taxon>Benincaseae</taxon>
        <taxon>Cucumis</taxon>
    </lineage>
</organism>
<dbReference type="GeneID" id="103494567"/>
<feature type="region of interest" description="Disordered" evidence="1">
    <location>
        <begin position="63"/>
        <end position="85"/>
    </location>
</feature>
<dbReference type="InParanoid" id="A0A1S3BXS0"/>
<keyword evidence="2" id="KW-1185">Reference proteome</keyword>
<feature type="compositionally biased region" description="Basic residues" evidence="1">
    <location>
        <begin position="143"/>
        <end position="153"/>
    </location>
</feature>
<reference evidence="3" key="1">
    <citation type="submission" date="2025-08" db="UniProtKB">
        <authorList>
            <consortium name="RefSeq"/>
        </authorList>
    </citation>
    <scope>IDENTIFICATION</scope>
    <source>
        <tissue evidence="3">Stem</tissue>
    </source>
</reference>
<dbReference type="KEGG" id="cmo:103494567"/>
<dbReference type="RefSeq" id="XP_008454020.2">
    <property type="nucleotide sequence ID" value="XM_008455798.3"/>
</dbReference>
<dbReference type="AlphaFoldDB" id="A0A1S3BXS0"/>
<evidence type="ECO:0000256" key="1">
    <source>
        <dbReference type="SAM" id="MobiDB-lite"/>
    </source>
</evidence>
<dbReference type="Proteomes" id="UP001652600">
    <property type="component" value="Chromosome 7"/>
</dbReference>
<name>A0A1S3BXS0_CUCME</name>
<feature type="region of interest" description="Disordered" evidence="1">
    <location>
        <begin position="135"/>
        <end position="165"/>
    </location>
</feature>
<gene>
    <name evidence="3" type="primary">LOC103494567</name>
</gene>
<dbReference type="PANTHER" id="PTHR31903:SF4">
    <property type="entry name" value="OS11G0490300 PROTEIN"/>
    <property type="match status" value="1"/>
</dbReference>
<evidence type="ECO:0000313" key="2">
    <source>
        <dbReference type="Proteomes" id="UP001652600"/>
    </source>
</evidence>
<dbReference type="Gramene" id="MELO3C017745.2.1">
    <property type="protein sequence ID" value="MELO3C017745.2.1"/>
    <property type="gene ID" value="MELO3C017745.2"/>
</dbReference>
<sequence>MEIKHKAKIHPSPPPSSSSSVFKLLPAAILALASLLSLDDREVLAYMIARSIQSSALITSTRVSRKKSTKKPSINAGNSNVTTTTTTTTTTATYHKTPLFSCDCFYCYTAYWCRWDSSPNRELIHQAIEAFEDHLTNGEKPKKNNGRGKRRDRIGRQGSISTDNNKTLPVIHCPTSVADECVDVALSPVVEDEGSMVKEVEENGPVVEDVGGGEHQKGLATKVLPDVLGFFNSRLWSLWSPNL</sequence>
<dbReference type="eggNOG" id="ENOG502RYTJ">
    <property type="taxonomic scope" value="Eukaryota"/>
</dbReference>
<proteinExistence type="predicted"/>
<evidence type="ECO:0000313" key="3">
    <source>
        <dbReference type="RefSeq" id="XP_008454020.2"/>
    </source>
</evidence>